<evidence type="ECO:0000313" key="2">
    <source>
        <dbReference type="EMBL" id="CAG8602503.1"/>
    </source>
</evidence>
<dbReference type="AlphaFoldDB" id="A0A9N9CGF7"/>
<dbReference type="Proteomes" id="UP000789396">
    <property type="component" value="Unassembled WGS sequence"/>
</dbReference>
<keyword evidence="3" id="KW-1185">Reference proteome</keyword>
<dbReference type="EMBL" id="CAJVPZ010008844">
    <property type="protein sequence ID" value="CAG8602503.1"/>
    <property type="molecule type" value="Genomic_DNA"/>
</dbReference>
<feature type="compositionally biased region" description="Polar residues" evidence="1">
    <location>
        <begin position="73"/>
        <end position="82"/>
    </location>
</feature>
<organism evidence="2 3">
    <name type="scientific">Racocetra fulgida</name>
    <dbReference type="NCBI Taxonomy" id="60492"/>
    <lineage>
        <taxon>Eukaryota</taxon>
        <taxon>Fungi</taxon>
        <taxon>Fungi incertae sedis</taxon>
        <taxon>Mucoromycota</taxon>
        <taxon>Glomeromycotina</taxon>
        <taxon>Glomeromycetes</taxon>
        <taxon>Diversisporales</taxon>
        <taxon>Gigasporaceae</taxon>
        <taxon>Racocetra</taxon>
    </lineage>
</organism>
<comment type="caution">
    <text evidence="2">The sequence shown here is derived from an EMBL/GenBank/DDBJ whole genome shotgun (WGS) entry which is preliminary data.</text>
</comment>
<gene>
    <name evidence="2" type="ORF">RFULGI_LOCUS6659</name>
</gene>
<accession>A0A9N9CGF7</accession>
<dbReference type="OrthoDB" id="10335126at2759"/>
<evidence type="ECO:0000313" key="3">
    <source>
        <dbReference type="Proteomes" id="UP000789396"/>
    </source>
</evidence>
<name>A0A9N9CGF7_9GLOM</name>
<feature type="compositionally biased region" description="Basic residues" evidence="1">
    <location>
        <begin position="86"/>
        <end position="95"/>
    </location>
</feature>
<feature type="region of interest" description="Disordered" evidence="1">
    <location>
        <begin position="73"/>
        <end position="101"/>
    </location>
</feature>
<reference evidence="2" key="1">
    <citation type="submission" date="2021-06" db="EMBL/GenBank/DDBJ databases">
        <authorList>
            <person name="Kallberg Y."/>
            <person name="Tangrot J."/>
            <person name="Rosling A."/>
        </authorList>
    </citation>
    <scope>NUCLEOTIDE SEQUENCE</scope>
    <source>
        <strain evidence="2">IN212</strain>
    </source>
</reference>
<evidence type="ECO:0000256" key="1">
    <source>
        <dbReference type="SAM" id="MobiDB-lite"/>
    </source>
</evidence>
<sequence>MQLRDPKQQFGFGMGYAKKALDYAIRADKMNELVNQLDKFIDKTKEELLRGEVGLNKKAKTLKEITNSAYQKAENNNLATQDNQKHERHCQKYKQARYYAP</sequence>
<protein>
    <submittedName>
        <fullName evidence="2">4409_t:CDS:1</fullName>
    </submittedName>
</protein>
<proteinExistence type="predicted"/>